<dbReference type="EMBL" id="BX571659">
    <property type="protein sequence ID" value="CAE10038.1"/>
    <property type="molecule type" value="Genomic_DNA"/>
</dbReference>
<dbReference type="RefSeq" id="WP_011138834.1">
    <property type="nucleotide sequence ID" value="NC_005090.1"/>
</dbReference>
<proteinExistence type="predicted"/>
<sequence>MNLEIFKTQSVLYAEDEEGISRHVGAILEIFFKKVYIARDGEEALELFYRHQPDVLVLDVCMPKLDGLMVLAQIREHDRKIPAIMITAHTEQPYLLRAVELNITKYLQKPFSKESLMESLRACEEYMRGWLGGELRVEIDESLSYNPSNKRLQIQEREIWLTKKESTLLEILLAKRGQVVGFDELINEVWGLEGGSRETLKFVIKEIRRKAGRAFIQNSFAQGYFIPKRS</sequence>
<protein>
    <submittedName>
        <fullName evidence="10">PUTATIVE TWO-COMPONENT REGULATOR</fullName>
    </submittedName>
</protein>
<dbReference type="SUPFAM" id="SSF52172">
    <property type="entry name" value="CheY-like"/>
    <property type="match status" value="1"/>
</dbReference>
<evidence type="ECO:0000256" key="5">
    <source>
        <dbReference type="ARBA" id="ARBA00023163"/>
    </source>
</evidence>
<keyword evidence="5" id="KW-0804">Transcription</keyword>
<dbReference type="InterPro" id="IPR001867">
    <property type="entry name" value="OmpR/PhoB-type_DNA-bd"/>
</dbReference>
<dbReference type="Proteomes" id="UP000000422">
    <property type="component" value="Chromosome"/>
</dbReference>
<organism evidence="11">
    <name type="scientific">Wolinella succinogenes (strain ATCC 29543 / DSM 1740 / CCUG 13145 / JCM 31913 / LMG 7466 / NCTC 11488 / FDC 602W)</name>
    <name type="common">Vibrio succinogenes</name>
    <dbReference type="NCBI Taxonomy" id="273121"/>
    <lineage>
        <taxon>Bacteria</taxon>
        <taxon>Pseudomonadati</taxon>
        <taxon>Campylobacterota</taxon>
        <taxon>Epsilonproteobacteria</taxon>
        <taxon>Campylobacterales</taxon>
        <taxon>Helicobacteraceae</taxon>
        <taxon>Wolinella</taxon>
    </lineage>
</organism>
<dbReference type="GO" id="GO:0000976">
    <property type="term" value="F:transcription cis-regulatory region binding"/>
    <property type="evidence" value="ECO:0007669"/>
    <property type="project" value="TreeGrafter"/>
</dbReference>
<dbReference type="KEGG" id="wsu:WS0934"/>
<dbReference type="CDD" id="cd00156">
    <property type="entry name" value="REC"/>
    <property type="match status" value="1"/>
</dbReference>
<keyword evidence="11" id="KW-1185">Reference proteome</keyword>
<dbReference type="HOGENOM" id="CLU_000445_30_3_7"/>
<reference evidence="10 11" key="1">
    <citation type="journal article" date="2003" name="Proc. Natl. Acad. Sci. U.S.A.">
        <title>Complete genome sequence and analysis of Wolinella succinogenes.</title>
        <authorList>
            <person name="Baar C."/>
            <person name="Eppinger M."/>
            <person name="Raddatz G."/>
            <person name="Simon JM."/>
            <person name="Lanz C."/>
            <person name="Klimmek O."/>
            <person name="Nandakumar R."/>
            <person name="Gross R."/>
            <person name="Rosinus A."/>
            <person name="Keller H."/>
            <person name="Jagtap P."/>
            <person name="Linke B."/>
            <person name="Meyer F."/>
            <person name="Lederer H."/>
            <person name="Schuster S.C."/>
        </authorList>
    </citation>
    <scope>NUCLEOTIDE SEQUENCE [LARGE SCALE GENOMIC DNA]</scope>
    <source>
        <strain evidence="11">ATCC 29543 / DSM 1740 / CCUG 13145 / JCM 31913 / LMG 7466 / NCTC 11488 / FDC 602W</strain>
    </source>
</reference>
<dbReference type="PANTHER" id="PTHR48111">
    <property type="entry name" value="REGULATOR OF RPOS"/>
    <property type="match status" value="1"/>
</dbReference>
<dbReference type="AlphaFoldDB" id="Q7M9G8"/>
<feature type="domain" description="OmpR/PhoB-type" evidence="9">
    <location>
        <begin position="134"/>
        <end position="230"/>
    </location>
</feature>
<evidence type="ECO:0000256" key="6">
    <source>
        <dbReference type="PROSITE-ProRule" id="PRU00169"/>
    </source>
</evidence>
<dbReference type="GO" id="GO:0006355">
    <property type="term" value="P:regulation of DNA-templated transcription"/>
    <property type="evidence" value="ECO:0007669"/>
    <property type="project" value="InterPro"/>
</dbReference>
<dbReference type="GO" id="GO:0032993">
    <property type="term" value="C:protein-DNA complex"/>
    <property type="evidence" value="ECO:0007669"/>
    <property type="project" value="TreeGrafter"/>
</dbReference>
<dbReference type="GO" id="GO:0000156">
    <property type="term" value="F:phosphorelay response regulator activity"/>
    <property type="evidence" value="ECO:0007669"/>
    <property type="project" value="TreeGrafter"/>
</dbReference>
<dbReference type="SMART" id="SM00448">
    <property type="entry name" value="REC"/>
    <property type="match status" value="1"/>
</dbReference>
<evidence type="ECO:0000256" key="3">
    <source>
        <dbReference type="ARBA" id="ARBA00023015"/>
    </source>
</evidence>
<evidence type="ECO:0000256" key="4">
    <source>
        <dbReference type="ARBA" id="ARBA00023125"/>
    </source>
</evidence>
<keyword evidence="1 6" id="KW-0597">Phosphoprotein</keyword>
<dbReference type="Gene3D" id="3.40.50.2300">
    <property type="match status" value="1"/>
</dbReference>
<keyword evidence="3" id="KW-0805">Transcription regulation</keyword>
<evidence type="ECO:0000256" key="1">
    <source>
        <dbReference type="ARBA" id="ARBA00022553"/>
    </source>
</evidence>
<feature type="domain" description="Response regulatory" evidence="8">
    <location>
        <begin position="10"/>
        <end position="124"/>
    </location>
</feature>
<keyword evidence="2" id="KW-0902">Two-component regulatory system</keyword>
<dbReference type="InterPro" id="IPR036388">
    <property type="entry name" value="WH-like_DNA-bd_sf"/>
</dbReference>
<accession>Q7M9G8</accession>
<dbReference type="PROSITE" id="PS50110">
    <property type="entry name" value="RESPONSE_REGULATORY"/>
    <property type="match status" value="1"/>
</dbReference>
<dbReference type="Pfam" id="PF00072">
    <property type="entry name" value="Response_reg"/>
    <property type="match status" value="1"/>
</dbReference>
<evidence type="ECO:0000256" key="2">
    <source>
        <dbReference type="ARBA" id="ARBA00023012"/>
    </source>
</evidence>
<name>Q7M9G8_WOLSU</name>
<evidence type="ECO:0000313" key="11">
    <source>
        <dbReference type="Proteomes" id="UP000000422"/>
    </source>
</evidence>
<evidence type="ECO:0000313" key="10">
    <source>
        <dbReference type="EMBL" id="CAE10038.1"/>
    </source>
</evidence>
<dbReference type="PROSITE" id="PS51755">
    <property type="entry name" value="OMPR_PHOB"/>
    <property type="match status" value="1"/>
</dbReference>
<dbReference type="InterPro" id="IPR039420">
    <property type="entry name" value="WalR-like"/>
</dbReference>
<evidence type="ECO:0000259" key="8">
    <source>
        <dbReference type="PROSITE" id="PS50110"/>
    </source>
</evidence>
<feature type="DNA-binding region" description="OmpR/PhoB-type" evidence="7">
    <location>
        <begin position="134"/>
        <end position="230"/>
    </location>
</feature>
<dbReference type="SMART" id="SM00862">
    <property type="entry name" value="Trans_reg_C"/>
    <property type="match status" value="1"/>
</dbReference>
<dbReference type="Gene3D" id="1.10.10.10">
    <property type="entry name" value="Winged helix-like DNA-binding domain superfamily/Winged helix DNA-binding domain"/>
    <property type="match status" value="1"/>
</dbReference>
<dbReference type="PANTHER" id="PTHR48111:SF1">
    <property type="entry name" value="TWO-COMPONENT RESPONSE REGULATOR ORR33"/>
    <property type="match status" value="1"/>
</dbReference>
<dbReference type="InterPro" id="IPR011006">
    <property type="entry name" value="CheY-like_superfamily"/>
</dbReference>
<evidence type="ECO:0000256" key="7">
    <source>
        <dbReference type="PROSITE-ProRule" id="PRU01091"/>
    </source>
</evidence>
<keyword evidence="4 7" id="KW-0238">DNA-binding</keyword>
<dbReference type="STRING" id="273121.WS0934"/>
<dbReference type="Pfam" id="PF00486">
    <property type="entry name" value="Trans_reg_C"/>
    <property type="match status" value="1"/>
</dbReference>
<evidence type="ECO:0000259" key="9">
    <source>
        <dbReference type="PROSITE" id="PS51755"/>
    </source>
</evidence>
<dbReference type="GO" id="GO:0005829">
    <property type="term" value="C:cytosol"/>
    <property type="evidence" value="ECO:0007669"/>
    <property type="project" value="TreeGrafter"/>
</dbReference>
<feature type="modified residue" description="4-aspartylphosphate" evidence="6">
    <location>
        <position position="59"/>
    </location>
</feature>
<dbReference type="eggNOG" id="COG0745">
    <property type="taxonomic scope" value="Bacteria"/>
</dbReference>
<dbReference type="CDD" id="cd00383">
    <property type="entry name" value="trans_reg_C"/>
    <property type="match status" value="1"/>
</dbReference>
<dbReference type="InterPro" id="IPR001789">
    <property type="entry name" value="Sig_transdc_resp-reg_receiver"/>
</dbReference>
<gene>
    <name evidence="10" type="ordered locus">WS0934</name>
</gene>